<gene>
    <name evidence="1" type="ORF">EDC03_0562</name>
</gene>
<name>A0A3N1HU65_9ACTN</name>
<dbReference type="RefSeq" id="WP_123378613.1">
    <property type="nucleotide sequence ID" value="NZ_RJKN01000001.1"/>
</dbReference>
<dbReference type="EMBL" id="RJKN01000001">
    <property type="protein sequence ID" value="ROP45946.1"/>
    <property type="molecule type" value="Genomic_DNA"/>
</dbReference>
<organism evidence="1 2">
    <name type="scientific">Pseudokineococcus lusitanus</name>
    <dbReference type="NCBI Taxonomy" id="763993"/>
    <lineage>
        <taxon>Bacteria</taxon>
        <taxon>Bacillati</taxon>
        <taxon>Actinomycetota</taxon>
        <taxon>Actinomycetes</taxon>
        <taxon>Kineosporiales</taxon>
        <taxon>Kineosporiaceae</taxon>
        <taxon>Pseudokineococcus</taxon>
    </lineage>
</organism>
<reference evidence="1 2" key="1">
    <citation type="journal article" date="2015" name="Stand. Genomic Sci.">
        <title>Genomic Encyclopedia of Bacterial and Archaeal Type Strains, Phase III: the genomes of soil and plant-associated and newly described type strains.</title>
        <authorList>
            <person name="Whitman W.B."/>
            <person name="Woyke T."/>
            <person name="Klenk H.P."/>
            <person name="Zhou Y."/>
            <person name="Lilburn T.G."/>
            <person name="Beck B.J."/>
            <person name="De Vos P."/>
            <person name="Vandamme P."/>
            <person name="Eisen J.A."/>
            <person name="Garrity G."/>
            <person name="Hugenholtz P."/>
            <person name="Kyrpides N.C."/>
        </authorList>
    </citation>
    <scope>NUCLEOTIDE SEQUENCE [LARGE SCALE GENOMIC DNA]</scope>
    <source>
        <strain evidence="1 2">CECT 7306</strain>
    </source>
</reference>
<evidence type="ECO:0008006" key="3">
    <source>
        <dbReference type="Google" id="ProtNLM"/>
    </source>
</evidence>
<dbReference type="AlphaFoldDB" id="A0A3N1HU65"/>
<sequence>MSVELDSSEVRRLSADLGRLPDEAVKKVRATMSRAGVNLTARMRSEATGSARLRGVPASIGYDDVVGSGTVVGVDVGPEIGRAQGSLAWVGYDGTATSGPVFPDPQGALEDEATTLEQHILDAVADL</sequence>
<proteinExistence type="predicted"/>
<evidence type="ECO:0000313" key="2">
    <source>
        <dbReference type="Proteomes" id="UP000276232"/>
    </source>
</evidence>
<accession>A0A3N1HU65</accession>
<keyword evidence="2" id="KW-1185">Reference proteome</keyword>
<protein>
    <recommendedName>
        <fullName evidence="3">HK97 gp10 family phage protein</fullName>
    </recommendedName>
</protein>
<dbReference type="OrthoDB" id="3233584at2"/>
<dbReference type="InParanoid" id="A0A3N1HU65"/>
<dbReference type="Proteomes" id="UP000276232">
    <property type="component" value="Unassembled WGS sequence"/>
</dbReference>
<comment type="caution">
    <text evidence="1">The sequence shown here is derived from an EMBL/GenBank/DDBJ whole genome shotgun (WGS) entry which is preliminary data.</text>
</comment>
<evidence type="ECO:0000313" key="1">
    <source>
        <dbReference type="EMBL" id="ROP45946.1"/>
    </source>
</evidence>